<dbReference type="GO" id="GO:0006108">
    <property type="term" value="P:malate metabolic process"/>
    <property type="evidence" value="ECO:0007669"/>
    <property type="project" value="InterPro"/>
</dbReference>
<evidence type="ECO:0000259" key="15">
    <source>
        <dbReference type="Pfam" id="PF02866"/>
    </source>
</evidence>
<evidence type="ECO:0000256" key="13">
    <source>
        <dbReference type="SAM" id="SignalP"/>
    </source>
</evidence>
<dbReference type="Gene3D" id="3.90.110.10">
    <property type="entry name" value="Lactate dehydrogenase/glycoside hydrolase, family 4, C-terminal"/>
    <property type="match status" value="1"/>
</dbReference>
<dbReference type="InterPro" id="IPR010097">
    <property type="entry name" value="Malate_DH_type1"/>
</dbReference>
<dbReference type="InterPro" id="IPR013126">
    <property type="entry name" value="Hsp_70_fam"/>
</dbReference>
<keyword evidence="9" id="KW-0560">Oxidoreductase</keyword>
<gene>
    <name evidence="16" type="ORF">E3Q01_02667</name>
</gene>
<keyword evidence="11" id="KW-0143">Chaperone</keyword>
<keyword evidence="6 13" id="KW-0732">Signal</keyword>
<organism evidence="16 17">
    <name type="scientific">Wallemia mellicola</name>
    <dbReference type="NCBI Taxonomy" id="1708541"/>
    <lineage>
        <taxon>Eukaryota</taxon>
        <taxon>Fungi</taxon>
        <taxon>Dikarya</taxon>
        <taxon>Basidiomycota</taxon>
        <taxon>Wallemiomycotina</taxon>
        <taxon>Wallemiomycetes</taxon>
        <taxon>Wallemiales</taxon>
        <taxon>Wallemiaceae</taxon>
        <taxon>Wallemia</taxon>
    </lineage>
</organism>
<proteinExistence type="inferred from homology"/>
<comment type="subunit">
    <text evidence="3">Homodimer.</text>
</comment>
<dbReference type="InterPro" id="IPR001252">
    <property type="entry name" value="Malate_DH_AS"/>
</dbReference>
<evidence type="ECO:0000256" key="6">
    <source>
        <dbReference type="ARBA" id="ARBA00022729"/>
    </source>
</evidence>
<dbReference type="SUPFAM" id="SSF56327">
    <property type="entry name" value="LDH C-terminal domain-like"/>
    <property type="match status" value="1"/>
</dbReference>
<dbReference type="FunFam" id="3.90.110.10:FF:000009">
    <property type="entry name" value="Malate dehydrogenase"/>
    <property type="match status" value="1"/>
</dbReference>
<dbReference type="Pfam" id="PF00012">
    <property type="entry name" value="HSP70"/>
    <property type="match status" value="1"/>
</dbReference>
<dbReference type="NCBIfam" id="TIGR01772">
    <property type="entry name" value="MDH_euk_gproteo"/>
    <property type="match status" value="1"/>
</dbReference>
<dbReference type="PROSITE" id="PS00068">
    <property type="entry name" value="MDH"/>
    <property type="match status" value="1"/>
</dbReference>
<evidence type="ECO:0000256" key="8">
    <source>
        <dbReference type="ARBA" id="ARBA00022840"/>
    </source>
</evidence>
<dbReference type="Pfam" id="PF00056">
    <property type="entry name" value="Ldh_1_N"/>
    <property type="match status" value="1"/>
</dbReference>
<dbReference type="SUPFAM" id="SSF100934">
    <property type="entry name" value="Heat shock protein 70kD (HSP70), C-terminal subdomain"/>
    <property type="match status" value="1"/>
</dbReference>
<dbReference type="CDD" id="cd10230">
    <property type="entry name" value="ASKHA_NBD_HSP70_HYOU1"/>
    <property type="match status" value="1"/>
</dbReference>
<dbReference type="PRINTS" id="PR00301">
    <property type="entry name" value="HEATSHOCK70"/>
</dbReference>
<evidence type="ECO:0000256" key="12">
    <source>
        <dbReference type="SAM" id="MobiDB-lite"/>
    </source>
</evidence>
<dbReference type="GO" id="GO:0030968">
    <property type="term" value="P:endoplasmic reticulum unfolded protein response"/>
    <property type="evidence" value="ECO:0007669"/>
    <property type="project" value="TreeGrafter"/>
</dbReference>
<dbReference type="GO" id="GO:0034663">
    <property type="term" value="C:endoplasmic reticulum chaperone complex"/>
    <property type="evidence" value="ECO:0007669"/>
    <property type="project" value="TreeGrafter"/>
</dbReference>
<dbReference type="SUPFAM" id="SSF53067">
    <property type="entry name" value="Actin-like ATPase domain"/>
    <property type="match status" value="2"/>
</dbReference>
<feature type="domain" description="Lactate/malate dehydrogenase C-terminal" evidence="15">
    <location>
        <begin position="997"/>
        <end position="1173"/>
    </location>
</feature>
<evidence type="ECO:0000259" key="14">
    <source>
        <dbReference type="Pfam" id="PF00056"/>
    </source>
</evidence>
<dbReference type="InterPro" id="IPR001236">
    <property type="entry name" value="Lactate/malate_DH_N"/>
</dbReference>
<evidence type="ECO:0000256" key="3">
    <source>
        <dbReference type="ARBA" id="ARBA00011738"/>
    </source>
</evidence>
<dbReference type="Gene3D" id="3.30.30.30">
    <property type="match status" value="1"/>
</dbReference>
<protein>
    <recommendedName>
        <fullName evidence="4">malate dehydrogenase</fullName>
        <ecNumber evidence="4">1.1.1.37</ecNumber>
    </recommendedName>
</protein>
<dbReference type="GO" id="GO:0005524">
    <property type="term" value="F:ATP binding"/>
    <property type="evidence" value="ECO:0007669"/>
    <property type="project" value="UniProtKB-KW"/>
</dbReference>
<dbReference type="AlphaFoldDB" id="A0A4T0TIF4"/>
<name>A0A4T0TIF4_9BASI</name>
<dbReference type="GO" id="GO:0006099">
    <property type="term" value="P:tricarboxylic acid cycle"/>
    <property type="evidence" value="ECO:0007669"/>
    <property type="project" value="UniProtKB-KW"/>
</dbReference>
<dbReference type="PANTHER" id="PTHR45639:SF3">
    <property type="entry name" value="HYPOXIA UP-REGULATED PROTEIN 1"/>
    <property type="match status" value="1"/>
</dbReference>
<feature type="compositionally biased region" description="Basic and acidic residues" evidence="12">
    <location>
        <begin position="815"/>
        <end position="834"/>
    </location>
</feature>
<feature type="signal peptide" evidence="13">
    <location>
        <begin position="1"/>
        <end position="16"/>
    </location>
</feature>
<dbReference type="InterPro" id="IPR036291">
    <property type="entry name" value="NAD(P)-bd_dom_sf"/>
</dbReference>
<dbReference type="GO" id="GO:0005788">
    <property type="term" value="C:endoplasmic reticulum lumen"/>
    <property type="evidence" value="ECO:0007669"/>
    <property type="project" value="UniProtKB-SubCell"/>
</dbReference>
<evidence type="ECO:0000256" key="7">
    <source>
        <dbReference type="ARBA" id="ARBA00022741"/>
    </source>
</evidence>
<comment type="similarity">
    <text evidence="2">Belongs to the LDH/MDH superfamily. MDH type 1 family.</text>
</comment>
<dbReference type="Gene3D" id="3.30.420.40">
    <property type="match status" value="2"/>
</dbReference>
<dbReference type="PROSITE" id="PS01036">
    <property type="entry name" value="HSP70_3"/>
    <property type="match status" value="1"/>
</dbReference>
<evidence type="ECO:0000313" key="17">
    <source>
        <dbReference type="Proteomes" id="UP000310708"/>
    </source>
</evidence>
<sequence length="1179" mass="127822">MRVSIILLAIVASVYAAILSLDLGSDSIKIGLIGSGNLDVVLDKDSSRKLQSTVGFKNTERLFGKQALQNSNRNPESSFSNLKLLLGKSEHSDSFSRWNSIWSAAKWSPTDRGTLALHTPTDSFTVEELLAMQFQYAKQLAENEAGEAIKDVVLALPPYYSSYERQAILDAVNLSSLQPIALINDGTAVAVNYAMTRAFDATPSSYIIYDAGASSLSATLLEISSVAPPKKRFGNNQNTTIINVIGTAYDSGVGGVDLDHRLREILANAFEKQHKLDKSWRENKRAWNKLLVEAGRVKHILSANTEAQSTIEGLHDELDFKTKVSRDEFKAAISEYEHRWSAPIGEVLKKTGRDINSVNSVILTGGASRIPVIQSHVRSDVGDEKISTSVNADESAVLGAAFYGATFSKSFRTKPFVVNDASDFSMEALENGSTTPLWIEGDSLPVNKTLVLPPKDTEVIVQYTANSVPADQKAPYMQLTLKGVEEALQDINLSYDEAIASQVRAELTVEQTAFSLVFPVGADLVVPAPASSEGLTGKLKEWFSGNANATTEQASPPEEKRIKLDISSLPVSLHPMTVDAKGASIEKLTKLNYAEKLKALREESFNGLESRLYVLKDVLANDEEKFGAFHNVTQAHELEELKKAHSEALEWVDSEGWSATLEQIQEVASKISSLETPIKERLKKQQVKAAALGDLQKALFAGRTFLQQARKNLTTTDESRYTFKEIDDFEAHLFKTENWLRPLMRKDEAAKPWEEGAYNASELEKAGRSVQDIFMELTNRKPAKKTSTESASSTPTSSATEKSTTSESATSSSTEEEKTSTKEAEKATVEINGKRRERKIRKLSKNSLQIKAAICGAGGGIGQPLSLLTAQNPHIGEVALFDVAPSVYGVAADLSHLDGTAVVNGYTKDNDGLKQALTGAKIVIIPAGVPRKPGMTRDDLFKINASICRDLATGIADYAPDAIIGVVSNPVNSTVPVFVETLKSKGVFDPKKVFGVTTLDIVRASKFVAEVVGKPNQAPQYKIPVVGGHSGKTIIPLISQSKPAVDIQGETLDKLINRIQFGGDEVVKAKDGAGSATLSMAYAGAKFLNAVLDAVYGGKPSVIQSYVYLPELQGGDSIKNEIGKELAYFSVSVQLGKQGIEKVLPLGQLNDYEKRLLQDALPELDQSIVKGVGFGKSQL</sequence>
<comment type="caution">
    <text evidence="16">The sequence shown here is derived from an EMBL/GenBank/DDBJ whole genome shotgun (WGS) entry which is preliminary data.</text>
</comment>
<dbReference type="EC" id="1.1.1.37" evidence="4"/>
<comment type="subcellular location">
    <subcellularLocation>
        <location evidence="1">Endoplasmic reticulum lumen</location>
    </subcellularLocation>
</comment>
<feature type="chain" id="PRO_5030101775" description="malate dehydrogenase" evidence="13">
    <location>
        <begin position="17"/>
        <end position="1179"/>
    </location>
</feature>
<dbReference type="CDD" id="cd01337">
    <property type="entry name" value="MDH_glyoxysomal_mitochondrial"/>
    <property type="match status" value="1"/>
</dbReference>
<evidence type="ECO:0000256" key="5">
    <source>
        <dbReference type="ARBA" id="ARBA00022532"/>
    </source>
</evidence>
<dbReference type="InterPro" id="IPR022383">
    <property type="entry name" value="Lactate/malate_DH_C"/>
</dbReference>
<dbReference type="EMBL" id="SPRX01000032">
    <property type="protein sequence ID" value="TIC64595.1"/>
    <property type="molecule type" value="Genomic_DNA"/>
</dbReference>
<feature type="region of interest" description="Disordered" evidence="12">
    <location>
        <begin position="778"/>
        <end position="838"/>
    </location>
</feature>
<dbReference type="Gene3D" id="1.20.1270.10">
    <property type="match status" value="1"/>
</dbReference>
<keyword evidence="5" id="KW-0816">Tricarboxylic acid cycle</keyword>
<dbReference type="InterPro" id="IPR029048">
    <property type="entry name" value="HSP70_C_sf"/>
</dbReference>
<evidence type="ECO:0000313" key="16">
    <source>
        <dbReference type="EMBL" id="TIC64595.1"/>
    </source>
</evidence>
<dbReference type="Proteomes" id="UP000310708">
    <property type="component" value="Unassembled WGS sequence"/>
</dbReference>
<evidence type="ECO:0000256" key="10">
    <source>
        <dbReference type="ARBA" id="ARBA00023027"/>
    </source>
</evidence>
<reference evidence="16 17" key="1">
    <citation type="submission" date="2019-03" db="EMBL/GenBank/DDBJ databases">
        <title>Sequencing 25 genomes of Wallemia mellicola.</title>
        <authorList>
            <person name="Gostincar C."/>
        </authorList>
    </citation>
    <scope>NUCLEOTIDE SEQUENCE [LARGE SCALE GENOMIC DNA]</scope>
    <source>
        <strain evidence="16 17">EXF-757</strain>
    </source>
</reference>
<dbReference type="Pfam" id="PF02866">
    <property type="entry name" value="Ldh_1_C"/>
    <property type="match status" value="1"/>
</dbReference>
<dbReference type="InterPro" id="IPR018181">
    <property type="entry name" value="Heat_shock_70_CS"/>
</dbReference>
<dbReference type="FunFam" id="3.40.50.720:FF:000013">
    <property type="entry name" value="Malate dehydrogenase"/>
    <property type="match status" value="1"/>
</dbReference>
<evidence type="ECO:0000256" key="1">
    <source>
        <dbReference type="ARBA" id="ARBA00004319"/>
    </source>
</evidence>
<accession>A0A4T0TIF4</accession>
<keyword evidence="7" id="KW-0547">Nucleotide-binding</keyword>
<dbReference type="Gene3D" id="3.90.640.10">
    <property type="entry name" value="Actin, Chain A, domain 4"/>
    <property type="match status" value="1"/>
</dbReference>
<evidence type="ECO:0000256" key="11">
    <source>
        <dbReference type="ARBA" id="ARBA00023186"/>
    </source>
</evidence>
<dbReference type="GO" id="GO:0030060">
    <property type="term" value="F:L-malate dehydrogenase (NAD+) activity"/>
    <property type="evidence" value="ECO:0007669"/>
    <property type="project" value="UniProtKB-EC"/>
</dbReference>
<keyword evidence="10" id="KW-0520">NAD</keyword>
<dbReference type="SUPFAM" id="SSF51735">
    <property type="entry name" value="NAD(P)-binding Rossmann-fold domains"/>
    <property type="match status" value="1"/>
</dbReference>
<dbReference type="InterPro" id="IPR015955">
    <property type="entry name" value="Lactate_DH/Glyco_Ohase_4_C"/>
</dbReference>
<evidence type="ECO:0000256" key="2">
    <source>
        <dbReference type="ARBA" id="ARBA00008824"/>
    </source>
</evidence>
<feature type="compositionally biased region" description="Low complexity" evidence="12">
    <location>
        <begin position="788"/>
        <end position="813"/>
    </location>
</feature>
<feature type="domain" description="Lactate/malate dehydrogenase N-terminal" evidence="14">
    <location>
        <begin position="851"/>
        <end position="995"/>
    </location>
</feature>
<evidence type="ECO:0000256" key="9">
    <source>
        <dbReference type="ARBA" id="ARBA00023002"/>
    </source>
</evidence>
<dbReference type="PANTHER" id="PTHR45639">
    <property type="entry name" value="HSC70CB, ISOFORM G-RELATED"/>
    <property type="match status" value="1"/>
</dbReference>
<dbReference type="GO" id="GO:0140662">
    <property type="term" value="F:ATP-dependent protein folding chaperone"/>
    <property type="evidence" value="ECO:0007669"/>
    <property type="project" value="InterPro"/>
</dbReference>
<keyword evidence="8" id="KW-0067">ATP-binding</keyword>
<dbReference type="InterPro" id="IPR043129">
    <property type="entry name" value="ATPase_NBD"/>
</dbReference>
<evidence type="ECO:0000256" key="4">
    <source>
        <dbReference type="ARBA" id="ARBA00012995"/>
    </source>
</evidence>
<dbReference type="Gene3D" id="3.40.50.720">
    <property type="entry name" value="NAD(P)-binding Rossmann-like Domain"/>
    <property type="match status" value="1"/>
</dbReference>